<protein>
    <submittedName>
        <fullName evidence="1">Uncharacterized protein</fullName>
    </submittedName>
</protein>
<dbReference type="Proteomes" id="UP001168537">
    <property type="component" value="Unassembled WGS sequence"/>
</dbReference>
<dbReference type="RefSeq" id="WP_300961522.1">
    <property type="nucleotide sequence ID" value="NZ_JAUHJR010000005.1"/>
</dbReference>
<name>A0ABT8EVZ7_9ACTN</name>
<reference evidence="1" key="1">
    <citation type="submission" date="2023-06" db="EMBL/GenBank/DDBJ databases">
        <title>Draft genome sequence of Nocardioides sp. SOB72.</title>
        <authorList>
            <person name="Zhang G."/>
        </authorList>
    </citation>
    <scope>NUCLEOTIDE SEQUENCE</scope>
    <source>
        <strain evidence="1">SOB72</strain>
    </source>
</reference>
<evidence type="ECO:0000313" key="2">
    <source>
        <dbReference type="Proteomes" id="UP001168537"/>
    </source>
</evidence>
<evidence type="ECO:0000313" key="1">
    <source>
        <dbReference type="EMBL" id="MDN4162355.1"/>
    </source>
</evidence>
<dbReference type="EMBL" id="JAUHJR010000005">
    <property type="protein sequence ID" value="MDN4162355.1"/>
    <property type="molecule type" value="Genomic_DNA"/>
</dbReference>
<keyword evidence="2" id="KW-1185">Reference proteome</keyword>
<proteinExistence type="predicted"/>
<gene>
    <name evidence="1" type="ORF">QWY29_13395</name>
</gene>
<accession>A0ABT8EVZ7</accession>
<comment type="caution">
    <text evidence="1">The sequence shown here is derived from an EMBL/GenBank/DDBJ whole genome shotgun (WGS) entry which is preliminary data.</text>
</comment>
<sequence length="195" mass="21511">MTPDDVRRLAATAHERWTELELVHRSPHDHVRATLRHGELDAVRLPEGERVRERGAPPSSWDVRPLEPYPTNYLWSAMLDPHELTEGVEITDVRRTELLGRPVVAFSARAVDGYDPVCSCCPLVFSEVSERLEHGDDRVPPPPGVLPTHTDLALDLEAGVVVSSHDRGGLRGGRFTNELLRVVPGAETGNGARTA</sequence>
<organism evidence="1 2">
    <name type="scientific">Nocardioides abyssi</name>
    <dbReference type="NCBI Taxonomy" id="3058370"/>
    <lineage>
        <taxon>Bacteria</taxon>
        <taxon>Bacillati</taxon>
        <taxon>Actinomycetota</taxon>
        <taxon>Actinomycetes</taxon>
        <taxon>Propionibacteriales</taxon>
        <taxon>Nocardioidaceae</taxon>
        <taxon>Nocardioides</taxon>
    </lineage>
</organism>